<gene>
    <name evidence="2" type="ORF">ACFFJG_03855</name>
</gene>
<dbReference type="EMBL" id="JBHLXH010000001">
    <property type="protein sequence ID" value="MFC0221607.1"/>
    <property type="molecule type" value="Genomic_DNA"/>
</dbReference>
<feature type="transmembrane region" description="Helical" evidence="1">
    <location>
        <begin position="12"/>
        <end position="33"/>
    </location>
</feature>
<keyword evidence="1" id="KW-0812">Transmembrane</keyword>
<keyword evidence="1" id="KW-1133">Transmembrane helix</keyword>
<organism evidence="2 3">
    <name type="scientific">Nocardioides zeicaulis</name>
    <dbReference type="NCBI Taxonomy" id="1776857"/>
    <lineage>
        <taxon>Bacteria</taxon>
        <taxon>Bacillati</taxon>
        <taxon>Actinomycetota</taxon>
        <taxon>Actinomycetes</taxon>
        <taxon>Propionibacteriales</taxon>
        <taxon>Nocardioidaceae</taxon>
        <taxon>Nocardioides</taxon>
    </lineage>
</organism>
<keyword evidence="3" id="KW-1185">Reference proteome</keyword>
<accession>A0ABV6DY04</accession>
<dbReference type="Proteomes" id="UP001589698">
    <property type="component" value="Unassembled WGS sequence"/>
</dbReference>
<sequence>MGDVQRVSLRRRVIAVLSAGVVFGVLQALLAVLDRDESVGQAAGPAAVAGVLFAVGWGALMWAVSWRTSRRLTSSTELALTAVLPLLLGAGGAYLWTQGDRWAGALGGVAAVLVVVVGIAERRGWTPPGR</sequence>
<comment type="caution">
    <text evidence="2">The sequence shown here is derived from an EMBL/GenBank/DDBJ whole genome shotgun (WGS) entry which is preliminary data.</text>
</comment>
<evidence type="ECO:0000313" key="2">
    <source>
        <dbReference type="EMBL" id="MFC0221607.1"/>
    </source>
</evidence>
<dbReference type="RefSeq" id="WP_378517286.1">
    <property type="nucleotide sequence ID" value="NZ_CBCSDI010000006.1"/>
</dbReference>
<feature type="transmembrane region" description="Helical" evidence="1">
    <location>
        <begin position="102"/>
        <end position="120"/>
    </location>
</feature>
<evidence type="ECO:0000256" key="1">
    <source>
        <dbReference type="SAM" id="Phobius"/>
    </source>
</evidence>
<feature type="transmembrane region" description="Helical" evidence="1">
    <location>
        <begin position="78"/>
        <end position="96"/>
    </location>
</feature>
<name>A0ABV6DY04_9ACTN</name>
<evidence type="ECO:0008006" key="4">
    <source>
        <dbReference type="Google" id="ProtNLM"/>
    </source>
</evidence>
<feature type="transmembrane region" description="Helical" evidence="1">
    <location>
        <begin position="45"/>
        <end position="66"/>
    </location>
</feature>
<keyword evidence="1" id="KW-0472">Membrane</keyword>
<reference evidence="2 3" key="1">
    <citation type="submission" date="2024-09" db="EMBL/GenBank/DDBJ databases">
        <authorList>
            <person name="Sun Q."/>
            <person name="Mori K."/>
        </authorList>
    </citation>
    <scope>NUCLEOTIDE SEQUENCE [LARGE SCALE GENOMIC DNA]</scope>
    <source>
        <strain evidence="2 3">CCM 8654</strain>
    </source>
</reference>
<protein>
    <recommendedName>
        <fullName evidence="4">EamA family transporter</fullName>
    </recommendedName>
</protein>
<evidence type="ECO:0000313" key="3">
    <source>
        <dbReference type="Proteomes" id="UP001589698"/>
    </source>
</evidence>
<proteinExistence type="predicted"/>